<proteinExistence type="predicted"/>
<evidence type="ECO:0000313" key="2">
    <source>
        <dbReference type="Proteomes" id="UP000194127"/>
    </source>
</evidence>
<dbReference type="AlphaFoldDB" id="A0A1X6MYM4"/>
<dbReference type="EMBL" id="KZ110598">
    <property type="protein sequence ID" value="OSX61457.1"/>
    <property type="molecule type" value="Genomic_DNA"/>
</dbReference>
<organism evidence="1 2">
    <name type="scientific">Postia placenta MAD-698-R-SB12</name>
    <dbReference type="NCBI Taxonomy" id="670580"/>
    <lineage>
        <taxon>Eukaryota</taxon>
        <taxon>Fungi</taxon>
        <taxon>Dikarya</taxon>
        <taxon>Basidiomycota</taxon>
        <taxon>Agaricomycotina</taxon>
        <taxon>Agaricomycetes</taxon>
        <taxon>Polyporales</taxon>
        <taxon>Adustoporiaceae</taxon>
        <taxon>Rhodonia</taxon>
    </lineage>
</organism>
<name>A0A1X6MYM4_9APHY</name>
<dbReference type="GeneID" id="36330725"/>
<gene>
    <name evidence="1" type="ORF">POSPLADRAFT_1145194</name>
</gene>
<protein>
    <submittedName>
        <fullName evidence="1">Uncharacterized protein</fullName>
    </submittedName>
</protein>
<accession>A0A1X6MYM4</accession>
<dbReference type="RefSeq" id="XP_024338251.1">
    <property type="nucleotide sequence ID" value="XM_024485776.1"/>
</dbReference>
<evidence type="ECO:0000313" key="1">
    <source>
        <dbReference type="EMBL" id="OSX61457.1"/>
    </source>
</evidence>
<sequence>KSYTAFACGHCLWLTTDGGAITAPIVVCVKLVCAAVERRRHGDEKNGASPGQKLWSSFSSLSRSSALPPAASVSSPESVKGEEGHVRVQYYLADSVRTCRLQVLCRFLLELHNSLDLFEAEDCIIPSTGSSFLSVAAGAIDTSSYMLEEILRPLTMALPVDDLHDAGELEPADGLHDVVNAISKVDEDRATITHLTEAGTLRGKRGAILIIVQ</sequence>
<dbReference type="OrthoDB" id="10297888at2759"/>
<keyword evidence="2" id="KW-1185">Reference proteome</keyword>
<feature type="non-terminal residue" evidence="1">
    <location>
        <position position="1"/>
    </location>
</feature>
<dbReference type="Proteomes" id="UP000194127">
    <property type="component" value="Unassembled WGS sequence"/>
</dbReference>
<reference evidence="1 2" key="1">
    <citation type="submission" date="2017-04" db="EMBL/GenBank/DDBJ databases">
        <title>Genome Sequence of the Model Brown-Rot Fungus Postia placenta SB12.</title>
        <authorList>
            <consortium name="DOE Joint Genome Institute"/>
            <person name="Gaskell J."/>
            <person name="Kersten P."/>
            <person name="Larrondo L.F."/>
            <person name="Canessa P."/>
            <person name="Martinez D."/>
            <person name="Hibbett D."/>
            <person name="Schmoll M."/>
            <person name="Kubicek C.P."/>
            <person name="Martinez A.T."/>
            <person name="Yadav J."/>
            <person name="Master E."/>
            <person name="Magnuson J.K."/>
            <person name="James T."/>
            <person name="Yaver D."/>
            <person name="Berka R."/>
            <person name="Labutti K."/>
            <person name="Lipzen A."/>
            <person name="Aerts A."/>
            <person name="Barry K."/>
            <person name="Henrissat B."/>
            <person name="Blanchette R."/>
            <person name="Grigoriev I."/>
            <person name="Cullen D."/>
        </authorList>
    </citation>
    <scope>NUCLEOTIDE SEQUENCE [LARGE SCALE GENOMIC DNA]</scope>
    <source>
        <strain evidence="1 2">MAD-698-R-SB12</strain>
    </source>
</reference>